<feature type="transmembrane region" description="Helical" evidence="8">
    <location>
        <begin position="134"/>
        <end position="157"/>
    </location>
</feature>
<evidence type="ECO:0000313" key="12">
    <source>
        <dbReference type="Proteomes" id="UP000235162"/>
    </source>
</evidence>
<protein>
    <recommendedName>
        <fullName evidence="3">histidine kinase</fullName>
        <ecNumber evidence="3">2.7.13.3</ecNumber>
    </recommendedName>
</protein>
<dbReference type="SMART" id="SM00388">
    <property type="entry name" value="HisKA"/>
    <property type="match status" value="1"/>
</dbReference>
<evidence type="ECO:0000256" key="2">
    <source>
        <dbReference type="ARBA" id="ARBA00004370"/>
    </source>
</evidence>
<evidence type="ECO:0000313" key="11">
    <source>
        <dbReference type="EMBL" id="PLW87285.1"/>
    </source>
</evidence>
<evidence type="ECO:0000259" key="10">
    <source>
        <dbReference type="PROSITE" id="PS50885"/>
    </source>
</evidence>
<sequence>MKASLQKRLFLVLGIFVLAITALWAGLSLMLAYIVEDEIIDRLLAGEVAQLQQTYVSSGVMAQPRLDEVAIYASLEDVPAALQAHIEPGVGGEIFTPDDTHFHYRWVQLQGVPPMLLVAEVSPWLVVSRMSTSLFILLSTGLFMALLLSLVAAYVIAGITTRPLRELTAAIEQNPRPGPLPHVHQNDEVGVLATAMESALDGLQQALARESAFTHDVSHELRTPLTALRNAVVLLPASVANDAEVKQLVAASAEIENLLTTLVALARSESSLTTPLPMRALLEDVLLARSEVIEAKGLVLELNVDDEATAQGNEQLARLLIGNLVDNALHYAHPARLSIRYHAGLLELANPVGQGERAAHPASLGHGLSLVRRLASSQGWRFNTAEADNQYVARIAT</sequence>
<dbReference type="GO" id="GO:0005886">
    <property type="term" value="C:plasma membrane"/>
    <property type="evidence" value="ECO:0007669"/>
    <property type="project" value="TreeGrafter"/>
</dbReference>
<dbReference type="SUPFAM" id="SSF47384">
    <property type="entry name" value="Homodimeric domain of signal transducing histidine kinase"/>
    <property type="match status" value="1"/>
</dbReference>
<dbReference type="Gene3D" id="1.10.287.130">
    <property type="match status" value="1"/>
</dbReference>
<reference evidence="11 12" key="1">
    <citation type="submission" date="2018-01" db="EMBL/GenBank/DDBJ databases">
        <title>The draft genome sequence of Halioglobus japonicus S1-36.</title>
        <authorList>
            <person name="Du Z.-J."/>
            <person name="Shi M.-J."/>
        </authorList>
    </citation>
    <scope>NUCLEOTIDE SEQUENCE [LARGE SCALE GENOMIC DNA]</scope>
    <source>
        <strain evidence="11 12">S1-36</strain>
    </source>
</reference>
<feature type="domain" description="Histidine kinase" evidence="9">
    <location>
        <begin position="216"/>
        <end position="397"/>
    </location>
</feature>
<dbReference type="CDD" id="cd00082">
    <property type="entry name" value="HisKA"/>
    <property type="match status" value="1"/>
</dbReference>
<keyword evidence="7" id="KW-0902">Two-component regulatory system</keyword>
<evidence type="ECO:0000256" key="4">
    <source>
        <dbReference type="ARBA" id="ARBA00022553"/>
    </source>
</evidence>
<keyword evidence="5" id="KW-0808">Transferase</keyword>
<keyword evidence="4" id="KW-0597">Phosphoprotein</keyword>
<gene>
    <name evidence="11" type="ORF">C0029_01425</name>
</gene>
<dbReference type="RefSeq" id="WP_084200635.1">
    <property type="nucleotide sequence ID" value="NZ_BMYL01000001.1"/>
</dbReference>
<keyword evidence="6" id="KW-0418">Kinase</keyword>
<name>A0AAP8SP35_9GAMM</name>
<dbReference type="InterPro" id="IPR003661">
    <property type="entry name" value="HisK_dim/P_dom"/>
</dbReference>
<keyword evidence="12" id="KW-1185">Reference proteome</keyword>
<dbReference type="PANTHER" id="PTHR45436">
    <property type="entry name" value="SENSOR HISTIDINE KINASE YKOH"/>
    <property type="match status" value="1"/>
</dbReference>
<dbReference type="Gene3D" id="3.30.565.10">
    <property type="entry name" value="Histidine kinase-like ATPase, C-terminal domain"/>
    <property type="match status" value="1"/>
</dbReference>
<comment type="caution">
    <text evidence="11">The sequence shown here is derived from an EMBL/GenBank/DDBJ whole genome shotgun (WGS) entry which is preliminary data.</text>
</comment>
<accession>A0AAP8SP35</accession>
<dbReference type="PROSITE" id="PS50885">
    <property type="entry name" value="HAMP"/>
    <property type="match status" value="1"/>
</dbReference>
<dbReference type="Proteomes" id="UP000235162">
    <property type="component" value="Unassembled WGS sequence"/>
</dbReference>
<comment type="subcellular location">
    <subcellularLocation>
        <location evidence="2">Membrane</location>
    </subcellularLocation>
</comment>
<comment type="catalytic activity">
    <reaction evidence="1">
        <text>ATP + protein L-histidine = ADP + protein N-phospho-L-histidine.</text>
        <dbReference type="EC" id="2.7.13.3"/>
    </reaction>
</comment>
<dbReference type="EC" id="2.7.13.3" evidence="3"/>
<evidence type="ECO:0000259" key="9">
    <source>
        <dbReference type="PROSITE" id="PS50109"/>
    </source>
</evidence>
<evidence type="ECO:0000256" key="8">
    <source>
        <dbReference type="SAM" id="Phobius"/>
    </source>
</evidence>
<evidence type="ECO:0000256" key="3">
    <source>
        <dbReference type="ARBA" id="ARBA00012438"/>
    </source>
</evidence>
<evidence type="ECO:0000256" key="5">
    <source>
        <dbReference type="ARBA" id="ARBA00022679"/>
    </source>
</evidence>
<proteinExistence type="predicted"/>
<dbReference type="EMBL" id="PKUR01000001">
    <property type="protein sequence ID" value="PLW87285.1"/>
    <property type="molecule type" value="Genomic_DNA"/>
</dbReference>
<feature type="domain" description="HAMP" evidence="10">
    <location>
        <begin position="158"/>
        <end position="208"/>
    </location>
</feature>
<keyword evidence="8" id="KW-0812">Transmembrane</keyword>
<dbReference type="InterPro" id="IPR003660">
    <property type="entry name" value="HAMP_dom"/>
</dbReference>
<dbReference type="GO" id="GO:0000155">
    <property type="term" value="F:phosphorelay sensor kinase activity"/>
    <property type="evidence" value="ECO:0007669"/>
    <property type="project" value="InterPro"/>
</dbReference>
<dbReference type="KEGG" id="hja:BST95_16785"/>
<dbReference type="Gene3D" id="6.10.340.10">
    <property type="match status" value="1"/>
</dbReference>
<dbReference type="InterPro" id="IPR036097">
    <property type="entry name" value="HisK_dim/P_sf"/>
</dbReference>
<dbReference type="SUPFAM" id="SSF55874">
    <property type="entry name" value="ATPase domain of HSP90 chaperone/DNA topoisomerase II/histidine kinase"/>
    <property type="match status" value="1"/>
</dbReference>
<keyword evidence="8" id="KW-0472">Membrane</keyword>
<dbReference type="InterPro" id="IPR005467">
    <property type="entry name" value="His_kinase_dom"/>
</dbReference>
<organism evidence="11 12">
    <name type="scientific">Halioglobus japonicus</name>
    <dbReference type="NCBI Taxonomy" id="930805"/>
    <lineage>
        <taxon>Bacteria</taxon>
        <taxon>Pseudomonadati</taxon>
        <taxon>Pseudomonadota</taxon>
        <taxon>Gammaproteobacteria</taxon>
        <taxon>Cellvibrionales</taxon>
        <taxon>Halieaceae</taxon>
        <taxon>Halioglobus</taxon>
    </lineage>
</organism>
<evidence type="ECO:0000256" key="1">
    <source>
        <dbReference type="ARBA" id="ARBA00000085"/>
    </source>
</evidence>
<dbReference type="PANTHER" id="PTHR45436:SF16">
    <property type="entry name" value="HISTIDINE KINASE"/>
    <property type="match status" value="1"/>
</dbReference>
<dbReference type="AlphaFoldDB" id="A0AAP8SP35"/>
<evidence type="ECO:0000256" key="6">
    <source>
        <dbReference type="ARBA" id="ARBA00022777"/>
    </source>
</evidence>
<dbReference type="InterPro" id="IPR036890">
    <property type="entry name" value="HATPase_C_sf"/>
</dbReference>
<evidence type="ECO:0000256" key="7">
    <source>
        <dbReference type="ARBA" id="ARBA00023012"/>
    </source>
</evidence>
<dbReference type="Pfam" id="PF00512">
    <property type="entry name" value="HisKA"/>
    <property type="match status" value="1"/>
</dbReference>
<dbReference type="InterPro" id="IPR050428">
    <property type="entry name" value="TCS_sensor_his_kinase"/>
</dbReference>
<feature type="transmembrane region" description="Helical" evidence="8">
    <location>
        <begin position="9"/>
        <end position="35"/>
    </location>
</feature>
<dbReference type="PROSITE" id="PS50109">
    <property type="entry name" value="HIS_KIN"/>
    <property type="match status" value="1"/>
</dbReference>
<keyword evidence="8" id="KW-1133">Transmembrane helix</keyword>